<evidence type="ECO:0000313" key="10">
    <source>
        <dbReference type="Proteomes" id="UP000019132"/>
    </source>
</evidence>
<dbReference type="PANTHER" id="PTHR24348">
    <property type="entry name" value="SERINE/THREONINE-PROTEIN KINASE UNC-51-RELATED"/>
    <property type="match status" value="1"/>
</dbReference>
<dbReference type="GO" id="GO:0005524">
    <property type="term" value="F:ATP binding"/>
    <property type="evidence" value="ECO:0007669"/>
    <property type="project" value="UniProtKB-UniRule"/>
</dbReference>
<dbReference type="Proteomes" id="UP000019132">
    <property type="component" value="Unassembled WGS sequence"/>
</dbReference>
<evidence type="ECO:0000256" key="6">
    <source>
        <dbReference type="PROSITE-ProRule" id="PRU10141"/>
    </source>
</evidence>
<keyword evidence="5 6" id="KW-0067">ATP-binding</keyword>
<dbReference type="EnsemblProtists" id="PYU1_T002160">
    <property type="protein sequence ID" value="PYU1_T002160"/>
    <property type="gene ID" value="PYU1_G002158"/>
</dbReference>
<dbReference type="GO" id="GO:0005737">
    <property type="term" value="C:cytoplasm"/>
    <property type="evidence" value="ECO:0007669"/>
    <property type="project" value="TreeGrafter"/>
</dbReference>
<protein>
    <recommendedName>
        <fullName evidence="8">Protein kinase domain-containing protein</fullName>
    </recommendedName>
</protein>
<name>K3WB19_GLOUD</name>
<dbReference type="Gene3D" id="1.10.510.10">
    <property type="entry name" value="Transferase(Phosphotransferase) domain 1"/>
    <property type="match status" value="1"/>
</dbReference>
<keyword evidence="4" id="KW-0862">Zinc</keyword>
<evidence type="ECO:0000256" key="4">
    <source>
        <dbReference type="ARBA" id="ARBA00022833"/>
    </source>
</evidence>
<feature type="region of interest" description="Disordered" evidence="7">
    <location>
        <begin position="26"/>
        <end position="61"/>
    </location>
</feature>
<dbReference type="InterPro" id="IPR045269">
    <property type="entry name" value="Atg1-like"/>
</dbReference>
<feature type="domain" description="Protein kinase" evidence="8">
    <location>
        <begin position="424"/>
        <end position="672"/>
    </location>
</feature>
<dbReference type="InterPro" id="IPR017907">
    <property type="entry name" value="Znf_RING_CS"/>
</dbReference>
<evidence type="ECO:0000256" key="3">
    <source>
        <dbReference type="ARBA" id="ARBA00022771"/>
    </source>
</evidence>
<reference evidence="9" key="3">
    <citation type="submission" date="2015-02" db="UniProtKB">
        <authorList>
            <consortium name="EnsemblProtists"/>
        </authorList>
    </citation>
    <scope>IDENTIFICATION</scope>
    <source>
        <strain evidence="9">DAOM BR144</strain>
    </source>
</reference>
<dbReference type="InParanoid" id="K3WB19"/>
<dbReference type="CDD" id="cd14014">
    <property type="entry name" value="STKc_PknB_like"/>
    <property type="match status" value="1"/>
</dbReference>
<dbReference type="GO" id="GO:0004674">
    <property type="term" value="F:protein serine/threonine kinase activity"/>
    <property type="evidence" value="ECO:0007669"/>
    <property type="project" value="InterPro"/>
</dbReference>
<dbReference type="OMA" id="EIHKHAI"/>
<dbReference type="PROSITE" id="PS00108">
    <property type="entry name" value="PROTEIN_KINASE_ST"/>
    <property type="match status" value="1"/>
</dbReference>
<dbReference type="AlphaFoldDB" id="K3WB19"/>
<keyword evidence="1" id="KW-0479">Metal-binding</keyword>
<dbReference type="SMART" id="SM00220">
    <property type="entry name" value="S_TKc"/>
    <property type="match status" value="1"/>
</dbReference>
<accession>K3WB19</accession>
<dbReference type="GO" id="GO:0010506">
    <property type="term" value="P:regulation of autophagy"/>
    <property type="evidence" value="ECO:0007669"/>
    <property type="project" value="InterPro"/>
</dbReference>
<dbReference type="EMBL" id="GL376634">
    <property type="status" value="NOT_ANNOTATED_CDS"/>
    <property type="molecule type" value="Genomic_DNA"/>
</dbReference>
<sequence>MQQQQHHVRNARGHAKWVVEASSALASAAAGDDDDNDDEDLRASDAAQSAQQRWRQRYSQSVDFSRPDRTAFIGSKTASSRQVNLHAYNGDISRRSAYVETKIGGHALDHKRFFYPDWQQIRQPLKTAAFRVAADVLWGSATSSERSSPAYQITKHDVLNYAATKIGGHPLDHVPFINRGQPSRPLLGYVAPRLSISAQPVFPRSSSVILRATLEQQTRVLQSIGRNPAHLYDCSRCLRMRQSARVQLVCSHSICSACVSSKTMNHVEAGEFCFLECSQCSEFIAIEAIVFINNYAVRINAPMVRTLAEFVKIIGNPKENVRTPSASSMMANAMSGASSSPGWKYGGIVAVLAFAAGKLGSRQSKNRMKKAQHAAIEVEEDSNVKDVATLAKHGGTVEGTIENGAIRWQKRVVGLAPPSRLLKYKFVRTLGIGNFAEVILVKHRKGKLSVLKESDKLQEAVNEIRILSKIQSPYVVRIFEYFIEEVGHRHFAYIDMEYCDRGDLVKLLTEKGALDAATFESLFRQLCLGLQEIHAHGIIHRDLKPGNVLLTSDGIAKIADFGVSTCLESDLLTHHAAGTVAFMAPEVRRYFLGEDVSYDTKADIWSLGALAFAMLTGNPEPRVATRPLDELIGSLREQGIDEKHVSLVEKTLHQVPSGRANLQELLSLIPVMNSKL</sequence>
<evidence type="ECO:0000256" key="2">
    <source>
        <dbReference type="ARBA" id="ARBA00022741"/>
    </source>
</evidence>
<reference evidence="10" key="1">
    <citation type="journal article" date="2010" name="Genome Biol.">
        <title>Genome sequence of the necrotrophic plant pathogen Pythium ultimum reveals original pathogenicity mechanisms and effector repertoire.</title>
        <authorList>
            <person name="Levesque C.A."/>
            <person name="Brouwer H."/>
            <person name="Cano L."/>
            <person name="Hamilton J.P."/>
            <person name="Holt C."/>
            <person name="Huitema E."/>
            <person name="Raffaele S."/>
            <person name="Robideau G.P."/>
            <person name="Thines M."/>
            <person name="Win J."/>
            <person name="Zerillo M.M."/>
            <person name="Beakes G.W."/>
            <person name="Boore J.L."/>
            <person name="Busam D."/>
            <person name="Dumas B."/>
            <person name="Ferriera S."/>
            <person name="Fuerstenberg S.I."/>
            <person name="Gachon C.M."/>
            <person name="Gaulin E."/>
            <person name="Govers F."/>
            <person name="Grenville-Briggs L."/>
            <person name="Horner N."/>
            <person name="Hostetler J."/>
            <person name="Jiang R.H."/>
            <person name="Johnson J."/>
            <person name="Krajaejun T."/>
            <person name="Lin H."/>
            <person name="Meijer H.J."/>
            <person name="Moore B."/>
            <person name="Morris P."/>
            <person name="Phuntmart V."/>
            <person name="Puiu D."/>
            <person name="Shetty J."/>
            <person name="Stajich J.E."/>
            <person name="Tripathy S."/>
            <person name="Wawra S."/>
            <person name="van West P."/>
            <person name="Whitty B.R."/>
            <person name="Coutinho P.M."/>
            <person name="Henrissat B."/>
            <person name="Martin F."/>
            <person name="Thomas P.D."/>
            <person name="Tyler B.M."/>
            <person name="De Vries R.P."/>
            <person name="Kamoun S."/>
            <person name="Yandell M."/>
            <person name="Tisserat N."/>
            <person name="Buell C.R."/>
        </authorList>
    </citation>
    <scope>NUCLEOTIDE SEQUENCE</scope>
    <source>
        <strain evidence="10">DAOM:BR144</strain>
    </source>
</reference>
<dbReference type="InterPro" id="IPR011009">
    <property type="entry name" value="Kinase-like_dom_sf"/>
</dbReference>
<evidence type="ECO:0000256" key="7">
    <source>
        <dbReference type="SAM" id="MobiDB-lite"/>
    </source>
</evidence>
<dbReference type="PROSITE" id="PS50011">
    <property type="entry name" value="PROTEIN_KINASE_DOM"/>
    <property type="match status" value="1"/>
</dbReference>
<feature type="compositionally biased region" description="Low complexity" evidence="7">
    <location>
        <begin position="44"/>
        <end position="61"/>
    </location>
</feature>
<dbReference type="PROSITE" id="PS00518">
    <property type="entry name" value="ZF_RING_1"/>
    <property type="match status" value="1"/>
</dbReference>
<organism evidence="9 10">
    <name type="scientific">Globisporangium ultimum (strain ATCC 200006 / CBS 805.95 / DAOM BR144)</name>
    <name type="common">Pythium ultimum</name>
    <dbReference type="NCBI Taxonomy" id="431595"/>
    <lineage>
        <taxon>Eukaryota</taxon>
        <taxon>Sar</taxon>
        <taxon>Stramenopiles</taxon>
        <taxon>Oomycota</taxon>
        <taxon>Peronosporomycetes</taxon>
        <taxon>Pythiales</taxon>
        <taxon>Pythiaceae</taxon>
        <taxon>Globisporangium</taxon>
    </lineage>
</organism>
<dbReference type="HOGENOM" id="CLU_458925_0_0_1"/>
<keyword evidence="2 6" id="KW-0547">Nucleotide-binding</keyword>
<evidence type="ECO:0000256" key="1">
    <source>
        <dbReference type="ARBA" id="ARBA00022723"/>
    </source>
</evidence>
<dbReference type="InterPro" id="IPR017441">
    <property type="entry name" value="Protein_kinase_ATP_BS"/>
</dbReference>
<dbReference type="SUPFAM" id="SSF56112">
    <property type="entry name" value="Protein kinase-like (PK-like)"/>
    <property type="match status" value="1"/>
</dbReference>
<proteinExistence type="predicted"/>
<keyword evidence="10" id="KW-1185">Reference proteome</keyword>
<dbReference type="VEuPathDB" id="FungiDB:PYU1_G002158"/>
<feature type="compositionally biased region" description="Acidic residues" evidence="7">
    <location>
        <begin position="31"/>
        <end position="40"/>
    </location>
</feature>
<dbReference type="InterPro" id="IPR000719">
    <property type="entry name" value="Prot_kinase_dom"/>
</dbReference>
<dbReference type="GO" id="GO:0008270">
    <property type="term" value="F:zinc ion binding"/>
    <property type="evidence" value="ECO:0007669"/>
    <property type="project" value="UniProtKB-KW"/>
</dbReference>
<feature type="binding site" evidence="6">
    <location>
        <position position="452"/>
    </location>
    <ligand>
        <name>ATP</name>
        <dbReference type="ChEBI" id="CHEBI:30616"/>
    </ligand>
</feature>
<dbReference type="eggNOG" id="KOG0595">
    <property type="taxonomic scope" value="Eukaryota"/>
</dbReference>
<reference evidence="10" key="2">
    <citation type="submission" date="2010-04" db="EMBL/GenBank/DDBJ databases">
        <authorList>
            <person name="Buell R."/>
            <person name="Hamilton J."/>
            <person name="Hostetler J."/>
        </authorList>
    </citation>
    <scope>NUCLEOTIDE SEQUENCE [LARGE SCALE GENOMIC DNA]</scope>
    <source>
        <strain evidence="10">DAOM:BR144</strain>
    </source>
</reference>
<evidence type="ECO:0000256" key="5">
    <source>
        <dbReference type="ARBA" id="ARBA00022840"/>
    </source>
</evidence>
<dbReference type="STRING" id="431595.K3WB19"/>
<evidence type="ECO:0000259" key="8">
    <source>
        <dbReference type="PROSITE" id="PS50011"/>
    </source>
</evidence>
<dbReference type="PANTHER" id="PTHR24348:SF68">
    <property type="entry name" value="SERINE_THREONINE-PROTEIN KINASE ATG1C"/>
    <property type="match status" value="1"/>
</dbReference>
<keyword evidence="3" id="KW-0863">Zinc-finger</keyword>
<dbReference type="Pfam" id="PF00069">
    <property type="entry name" value="Pkinase"/>
    <property type="match status" value="1"/>
</dbReference>
<dbReference type="PROSITE" id="PS00107">
    <property type="entry name" value="PROTEIN_KINASE_ATP"/>
    <property type="match status" value="1"/>
</dbReference>
<dbReference type="InterPro" id="IPR008271">
    <property type="entry name" value="Ser/Thr_kinase_AS"/>
</dbReference>
<evidence type="ECO:0000313" key="9">
    <source>
        <dbReference type="EnsemblProtists" id="PYU1_T002160"/>
    </source>
</evidence>